<organism evidence="1 2">
    <name type="scientific">Fomitopsis schrenkii</name>
    <name type="common">Brown rot fungus</name>
    <dbReference type="NCBI Taxonomy" id="2126942"/>
    <lineage>
        <taxon>Eukaryota</taxon>
        <taxon>Fungi</taxon>
        <taxon>Dikarya</taxon>
        <taxon>Basidiomycota</taxon>
        <taxon>Agaricomycotina</taxon>
        <taxon>Agaricomycetes</taxon>
        <taxon>Polyporales</taxon>
        <taxon>Fomitopsis</taxon>
    </lineage>
</organism>
<dbReference type="InParanoid" id="S8DMP2"/>
<evidence type="ECO:0000313" key="1">
    <source>
        <dbReference type="EMBL" id="EPS93922.1"/>
    </source>
</evidence>
<dbReference type="EMBL" id="KE504251">
    <property type="protein sequence ID" value="EPS93922.1"/>
    <property type="molecule type" value="Genomic_DNA"/>
</dbReference>
<evidence type="ECO:0000313" key="2">
    <source>
        <dbReference type="Proteomes" id="UP000015241"/>
    </source>
</evidence>
<reference evidence="1 2" key="1">
    <citation type="journal article" date="2012" name="Science">
        <title>The Paleozoic origin of enzymatic lignin decomposition reconstructed from 31 fungal genomes.</title>
        <authorList>
            <person name="Floudas D."/>
            <person name="Binder M."/>
            <person name="Riley R."/>
            <person name="Barry K."/>
            <person name="Blanchette R.A."/>
            <person name="Henrissat B."/>
            <person name="Martinez A.T."/>
            <person name="Otillar R."/>
            <person name="Spatafora J.W."/>
            <person name="Yadav J.S."/>
            <person name="Aerts A."/>
            <person name="Benoit I."/>
            <person name="Boyd A."/>
            <person name="Carlson A."/>
            <person name="Copeland A."/>
            <person name="Coutinho P.M."/>
            <person name="de Vries R.P."/>
            <person name="Ferreira P."/>
            <person name="Findley K."/>
            <person name="Foster B."/>
            <person name="Gaskell J."/>
            <person name="Glotzer D."/>
            <person name="Gorecki P."/>
            <person name="Heitman J."/>
            <person name="Hesse C."/>
            <person name="Hori C."/>
            <person name="Igarashi K."/>
            <person name="Jurgens J.A."/>
            <person name="Kallen N."/>
            <person name="Kersten P."/>
            <person name="Kohler A."/>
            <person name="Kuees U."/>
            <person name="Kumar T.K.A."/>
            <person name="Kuo A."/>
            <person name="LaButti K."/>
            <person name="Larrondo L.F."/>
            <person name="Lindquist E."/>
            <person name="Ling A."/>
            <person name="Lombard V."/>
            <person name="Lucas S."/>
            <person name="Lundell T."/>
            <person name="Martin R."/>
            <person name="McLaughlin D.J."/>
            <person name="Morgenstern I."/>
            <person name="Morin E."/>
            <person name="Murat C."/>
            <person name="Nagy L.G."/>
            <person name="Nolan M."/>
            <person name="Ohm R.A."/>
            <person name="Patyshakuliyeva A."/>
            <person name="Rokas A."/>
            <person name="Ruiz-Duenas F.J."/>
            <person name="Sabat G."/>
            <person name="Salamov A."/>
            <person name="Samejima M."/>
            <person name="Schmutz J."/>
            <person name="Slot J.C."/>
            <person name="St John F."/>
            <person name="Stenlid J."/>
            <person name="Sun H."/>
            <person name="Sun S."/>
            <person name="Syed K."/>
            <person name="Tsang A."/>
            <person name="Wiebenga A."/>
            <person name="Young D."/>
            <person name="Pisabarro A."/>
            <person name="Eastwood D.C."/>
            <person name="Martin F."/>
            <person name="Cullen D."/>
            <person name="Grigoriev I.V."/>
            <person name="Hibbett D.S."/>
        </authorList>
    </citation>
    <scope>NUCLEOTIDE SEQUENCE</scope>
    <source>
        <strain evidence="2">FP-58527</strain>
    </source>
</reference>
<dbReference type="Proteomes" id="UP000015241">
    <property type="component" value="Unassembled WGS sequence"/>
</dbReference>
<dbReference type="STRING" id="743788.S8DMP2"/>
<gene>
    <name evidence="1" type="ORF">FOMPIDRAFT_1135237</name>
</gene>
<dbReference type="OrthoDB" id="2750028at2759"/>
<sequence length="141" mass="16440">MNLRRLREQHVHDLLQSGRADASFWKTYRVLVDPRPRRSRVTAAQLQVAFEPRMNPPRTIPDCWDPTRYRINRRLLDSIPDSTVEACPNGYFTRPWSLSEVEDAKAHILEHSMGSARGVDRVAYEEVLRVPNENLRSLFQA</sequence>
<protein>
    <submittedName>
        <fullName evidence="1">Uncharacterized protein</fullName>
    </submittedName>
</protein>
<keyword evidence="2" id="KW-1185">Reference proteome</keyword>
<name>S8DMP2_FOMSC</name>
<dbReference type="HOGENOM" id="CLU_1825316_0_0_1"/>
<dbReference type="AlphaFoldDB" id="S8DMP2"/>
<accession>S8DMP2</accession>
<proteinExistence type="predicted"/>